<evidence type="ECO:0000259" key="1">
    <source>
        <dbReference type="PROSITE" id="PS50003"/>
    </source>
</evidence>
<gene>
    <name evidence="2" type="primary">Plekhg7</name>
    <name evidence="2" type="ORF">CORCRI_R03266</name>
</gene>
<dbReference type="PANTHER" id="PTHR13217">
    <property type="entry name" value="PLECKSTRIN HOMOLOGY DOMAIN-CONTAINING FAMILY G MEMBER 7"/>
    <property type="match status" value="1"/>
</dbReference>
<dbReference type="SUPFAM" id="SSF50729">
    <property type="entry name" value="PH domain-like"/>
    <property type="match status" value="1"/>
</dbReference>
<dbReference type="InterPro" id="IPR040181">
    <property type="entry name" value="PKHG5/7"/>
</dbReference>
<dbReference type="SUPFAM" id="SSF48065">
    <property type="entry name" value="DBL homology domain (DH-domain)"/>
    <property type="match status" value="1"/>
</dbReference>
<dbReference type="AlphaFoldDB" id="A0A851LC35"/>
<proteinExistence type="predicted"/>
<sequence length="339" mass="39406">ISLNFLNTFFETVKEHVSKSDSPMDFSSVLRKFFQGDLCQTHQMYCLNYTSAVFYLENLRQREDFGIYLKFNYFSQRGQDFIWSFTCEALWLPLEKISIQHLLETGLFLPALAITDVSHISGDLEGKVKWLDNFQKFRQLQEVIIWPQVWDRDKRFFVPECLKQSLRENSSENILSSVDRLLLHEGRLTLAESTRLLDVYLFLFDDFLLITKIKRNKKKHGGSDPGLIPVCPSLAPELQSFIREGGICTVLDQPIPLDRLILKNVDPVHVTVFSLRNAFLIQHENRYRQCIAVFLLQAQTETAKKTWMSQIETAISNYITQHETKKSTAFCFPAESSEI</sequence>
<keyword evidence="3" id="KW-1185">Reference proteome</keyword>
<dbReference type="InterPro" id="IPR001849">
    <property type="entry name" value="PH_domain"/>
</dbReference>
<dbReference type="EMBL" id="WBMX01000180">
    <property type="protein sequence ID" value="NXC12784.1"/>
    <property type="molecule type" value="Genomic_DNA"/>
</dbReference>
<reference evidence="2" key="1">
    <citation type="submission" date="2019-09" db="EMBL/GenBank/DDBJ databases">
        <title>Bird 10,000 Genomes (B10K) Project - Family phase.</title>
        <authorList>
            <person name="Zhang G."/>
        </authorList>
    </citation>
    <scope>NUCLEOTIDE SEQUENCE</scope>
    <source>
        <strain evidence="2">B10K-CU-031-40</strain>
    </source>
</reference>
<feature type="non-terminal residue" evidence="2">
    <location>
        <position position="1"/>
    </location>
</feature>
<dbReference type="CDD" id="cd13245">
    <property type="entry name" value="PH_PLEKHG7"/>
    <property type="match status" value="1"/>
</dbReference>
<dbReference type="Gene3D" id="2.30.29.30">
    <property type="entry name" value="Pleckstrin-homology domain (PH domain)/Phosphotyrosine-binding domain (PTB)"/>
    <property type="match status" value="1"/>
</dbReference>
<dbReference type="PANTHER" id="PTHR13217:SF6">
    <property type="entry name" value="PLECKSTRIN HOMOLOGY DOMAIN-CONTAINING FAMILY G MEMBER 7"/>
    <property type="match status" value="1"/>
</dbReference>
<dbReference type="Proteomes" id="UP000621168">
    <property type="component" value="Unassembled WGS sequence"/>
</dbReference>
<evidence type="ECO:0000313" key="3">
    <source>
        <dbReference type="Proteomes" id="UP000621168"/>
    </source>
</evidence>
<dbReference type="InterPro" id="IPR011993">
    <property type="entry name" value="PH-like_dom_sf"/>
</dbReference>
<dbReference type="OrthoDB" id="5585231at2759"/>
<dbReference type="SMART" id="SM00233">
    <property type="entry name" value="PH"/>
    <property type="match status" value="1"/>
</dbReference>
<evidence type="ECO:0000313" key="2">
    <source>
        <dbReference type="EMBL" id="NXC12784.1"/>
    </source>
</evidence>
<dbReference type="PROSITE" id="PS50003">
    <property type="entry name" value="PH_DOMAIN"/>
    <property type="match status" value="1"/>
</dbReference>
<feature type="domain" description="PH" evidence="1">
    <location>
        <begin position="181"/>
        <end position="316"/>
    </location>
</feature>
<accession>A0A851LC35</accession>
<dbReference type="InterPro" id="IPR035899">
    <property type="entry name" value="DBL_dom_sf"/>
</dbReference>
<dbReference type="GO" id="GO:0007266">
    <property type="term" value="P:Rho protein signal transduction"/>
    <property type="evidence" value="ECO:0007669"/>
    <property type="project" value="TreeGrafter"/>
</dbReference>
<name>A0A851LC35_CORCR</name>
<organism evidence="2 3">
    <name type="scientific">Corythaeola cristata</name>
    <name type="common">Great blue turaco</name>
    <dbReference type="NCBI Taxonomy" id="103954"/>
    <lineage>
        <taxon>Eukaryota</taxon>
        <taxon>Metazoa</taxon>
        <taxon>Chordata</taxon>
        <taxon>Craniata</taxon>
        <taxon>Vertebrata</taxon>
        <taxon>Euteleostomi</taxon>
        <taxon>Archelosauria</taxon>
        <taxon>Archosauria</taxon>
        <taxon>Dinosauria</taxon>
        <taxon>Saurischia</taxon>
        <taxon>Theropoda</taxon>
        <taxon>Coelurosauria</taxon>
        <taxon>Aves</taxon>
        <taxon>Neognathae</taxon>
        <taxon>Neoaves</taxon>
        <taxon>Otidimorphae</taxon>
        <taxon>Musophagiformes</taxon>
        <taxon>Musophagidae</taxon>
        <taxon>Corythaeola</taxon>
    </lineage>
</organism>
<comment type="caution">
    <text evidence="2">The sequence shown here is derived from an EMBL/GenBank/DDBJ whole genome shotgun (WGS) entry which is preliminary data.</text>
</comment>
<feature type="non-terminal residue" evidence="2">
    <location>
        <position position="339"/>
    </location>
</feature>
<protein>
    <submittedName>
        <fullName evidence="2">PKHG7 protein</fullName>
    </submittedName>
</protein>